<keyword evidence="4" id="KW-1185">Reference proteome</keyword>
<feature type="domain" description="Alpha-L-rhamnosidase six-hairpin glycosidase" evidence="1">
    <location>
        <begin position="201"/>
        <end position="495"/>
    </location>
</feature>
<gene>
    <name evidence="3" type="ORF">ACFFLI_08825</name>
</gene>
<protein>
    <submittedName>
        <fullName evidence="3">Family 78 glycoside hydrolase catalytic domain</fullName>
    </submittedName>
</protein>
<organism evidence="3 4">
    <name type="scientific">Lactiplantibacillus modestisalitolerans</name>
    <dbReference type="NCBI Taxonomy" id="1457219"/>
    <lineage>
        <taxon>Bacteria</taxon>
        <taxon>Bacillati</taxon>
        <taxon>Bacillota</taxon>
        <taxon>Bacilli</taxon>
        <taxon>Lactobacillales</taxon>
        <taxon>Lactobacillaceae</taxon>
        <taxon>Lactiplantibacillus</taxon>
    </lineage>
</organism>
<evidence type="ECO:0000313" key="4">
    <source>
        <dbReference type="Proteomes" id="UP001589691"/>
    </source>
</evidence>
<feature type="domain" description="Glycosyl hydrolase family 78 alpha-rhamnosidase N-terminal" evidence="2">
    <location>
        <begin position="64"/>
        <end position="181"/>
    </location>
</feature>
<dbReference type="Proteomes" id="UP001589691">
    <property type="component" value="Unassembled WGS sequence"/>
</dbReference>
<dbReference type="SUPFAM" id="SSF48208">
    <property type="entry name" value="Six-hairpin glycosidases"/>
    <property type="match status" value="1"/>
</dbReference>
<dbReference type="EMBL" id="JBHLZY010000020">
    <property type="protein sequence ID" value="MFB9769960.1"/>
    <property type="molecule type" value="Genomic_DNA"/>
</dbReference>
<dbReference type="InterPro" id="IPR035396">
    <property type="entry name" value="Bac_rhamnosid6H"/>
</dbReference>
<dbReference type="InterPro" id="IPR008928">
    <property type="entry name" value="6-hairpin_glycosidase_sf"/>
</dbReference>
<keyword evidence="3" id="KW-0378">Hydrolase</keyword>
<evidence type="ECO:0000259" key="2">
    <source>
        <dbReference type="Pfam" id="PF21104"/>
    </source>
</evidence>
<name>A0ABV5WVX9_9LACO</name>
<evidence type="ECO:0000313" key="3">
    <source>
        <dbReference type="EMBL" id="MFB9769960.1"/>
    </source>
</evidence>
<dbReference type="PANTHER" id="PTHR34987:SF4">
    <property type="entry name" value="ALPHA-L-RHAMNOSIDASE C-TERMINAL DOMAIN-CONTAINING PROTEIN"/>
    <property type="match status" value="1"/>
</dbReference>
<evidence type="ECO:0000259" key="1">
    <source>
        <dbReference type="Pfam" id="PF17389"/>
    </source>
</evidence>
<dbReference type="Gene3D" id="1.50.10.10">
    <property type="match status" value="1"/>
</dbReference>
<sequence length="538" mass="60005">MMTYSFVNDTQTKFQVIDEGQFRADPSLLAVAQEQLPLATRQVTPQRVAVIQADVSLAEQNVTWRTNLDAVTLQPGERLVYDLGTVVVGHFEVAIESCGSPMDAPLLLQARFAERLLEVDLDASKVESWLPLAWIQDDRRHVELLPATVTYERRYSCRYVVLTPVGQSLKWCPRLTRPEFTATSAVGERPVAPLTGGPAWLRRLDAVCIATLRNTMQAVYEDGTKRDRRLWLLDFRMQAKVNYVTFKDRTLARRCLYLFASFADDAGRLPADVFTRFETPQADDLYWFDYQLQFVMALAEYGVATGDLVTVRALEPIASRAMTLACSQLSADGLMGARTDVFVDWSTDCDKQTAVQALLVQAVRAWQQIAQLVDKPALGTTATDWLETVVGASLVQTYDAEQHLFVSGPKREVSLLTQVYMLLADVLPVPERQRCLAAMRARFELTTALVTPSTQGLLAEVLFKYGETDAALAVLKAYWGPQLAQGATTCAEVFAPADPDYSPYGSPLLNSYCFGWGSYPAYLLRVNWRALGARFPSD</sequence>
<dbReference type="InterPro" id="IPR012341">
    <property type="entry name" value="6hp_glycosidase-like_sf"/>
</dbReference>
<comment type="caution">
    <text evidence="3">The sequence shown here is derived from an EMBL/GenBank/DDBJ whole genome shotgun (WGS) entry which is preliminary data.</text>
</comment>
<dbReference type="PANTHER" id="PTHR34987">
    <property type="entry name" value="C, PUTATIVE (AFU_ORTHOLOGUE AFUA_3G02880)-RELATED"/>
    <property type="match status" value="1"/>
</dbReference>
<dbReference type="InterPro" id="IPR049164">
    <property type="entry name" value="Glyco_hydro_78_N"/>
</dbReference>
<reference evidence="3 4" key="1">
    <citation type="submission" date="2024-09" db="EMBL/GenBank/DDBJ databases">
        <authorList>
            <person name="Sun Q."/>
            <person name="Mori K."/>
        </authorList>
    </citation>
    <scope>NUCLEOTIDE SEQUENCE [LARGE SCALE GENOMIC DNA]</scope>
    <source>
        <strain evidence="3 4">TBRC 4576</strain>
    </source>
</reference>
<accession>A0ABV5WVX9</accession>
<dbReference type="Pfam" id="PF17389">
    <property type="entry name" value="Bac_rhamnosid6H"/>
    <property type="match status" value="1"/>
</dbReference>
<dbReference type="Pfam" id="PF21104">
    <property type="entry name" value="Glyco_hydro_78_N"/>
    <property type="match status" value="1"/>
</dbReference>
<dbReference type="GO" id="GO:0016787">
    <property type="term" value="F:hydrolase activity"/>
    <property type="evidence" value="ECO:0007669"/>
    <property type="project" value="UniProtKB-KW"/>
</dbReference>
<proteinExistence type="predicted"/>